<dbReference type="EMBL" id="SOAG01000003">
    <property type="protein sequence ID" value="TDS65007.1"/>
    <property type="molecule type" value="Genomic_DNA"/>
</dbReference>
<evidence type="ECO:0000256" key="1">
    <source>
        <dbReference type="ARBA" id="ARBA00010641"/>
    </source>
</evidence>
<dbReference type="InterPro" id="IPR013324">
    <property type="entry name" value="RNA_pol_sigma_r3/r4-like"/>
</dbReference>
<dbReference type="InterPro" id="IPR014284">
    <property type="entry name" value="RNA_pol_sigma-70_dom"/>
</dbReference>
<dbReference type="PANTHER" id="PTHR43133">
    <property type="entry name" value="RNA POLYMERASE ECF-TYPE SIGMA FACTO"/>
    <property type="match status" value="1"/>
</dbReference>
<comment type="caution">
    <text evidence="6">The sequence shown here is derived from an EMBL/GenBank/DDBJ whole genome shotgun (WGS) entry which is preliminary data.</text>
</comment>
<dbReference type="OrthoDB" id="759001at2"/>
<evidence type="ECO:0000313" key="7">
    <source>
        <dbReference type="Proteomes" id="UP000295215"/>
    </source>
</evidence>
<dbReference type="Gene3D" id="1.10.1740.10">
    <property type="match status" value="1"/>
</dbReference>
<evidence type="ECO:0000256" key="5">
    <source>
        <dbReference type="SAM" id="Coils"/>
    </source>
</evidence>
<feature type="coiled-coil region" evidence="5">
    <location>
        <begin position="167"/>
        <end position="194"/>
    </location>
</feature>
<accession>A0A4R7F4M8</accession>
<name>A0A4R7F4M8_9FLAO</name>
<organism evidence="6 7">
    <name type="scientific">Myroides indicus</name>
    <dbReference type="NCBI Taxonomy" id="1323422"/>
    <lineage>
        <taxon>Bacteria</taxon>
        <taxon>Pseudomonadati</taxon>
        <taxon>Bacteroidota</taxon>
        <taxon>Flavobacteriia</taxon>
        <taxon>Flavobacteriales</taxon>
        <taxon>Flavobacteriaceae</taxon>
        <taxon>Myroides</taxon>
    </lineage>
</organism>
<dbReference type="GO" id="GO:0006352">
    <property type="term" value="P:DNA-templated transcription initiation"/>
    <property type="evidence" value="ECO:0007669"/>
    <property type="project" value="InterPro"/>
</dbReference>
<keyword evidence="3" id="KW-0731">Sigma factor</keyword>
<dbReference type="GO" id="GO:0016987">
    <property type="term" value="F:sigma factor activity"/>
    <property type="evidence" value="ECO:0007669"/>
    <property type="project" value="UniProtKB-KW"/>
</dbReference>
<protein>
    <submittedName>
        <fullName evidence="6">RNA polymerase sigma factor (Sigma-70 family)</fullName>
    </submittedName>
</protein>
<dbReference type="NCBIfam" id="TIGR02937">
    <property type="entry name" value="sigma70-ECF"/>
    <property type="match status" value="1"/>
</dbReference>
<proteinExistence type="inferred from homology"/>
<dbReference type="SUPFAM" id="SSF88946">
    <property type="entry name" value="Sigma2 domain of RNA polymerase sigma factors"/>
    <property type="match status" value="1"/>
</dbReference>
<dbReference type="RefSeq" id="WP_133711617.1">
    <property type="nucleotide sequence ID" value="NZ_SOAG01000003.1"/>
</dbReference>
<keyword evidence="7" id="KW-1185">Reference proteome</keyword>
<dbReference type="SUPFAM" id="SSF88659">
    <property type="entry name" value="Sigma3 and sigma4 domains of RNA polymerase sigma factors"/>
    <property type="match status" value="2"/>
</dbReference>
<dbReference type="Proteomes" id="UP000295215">
    <property type="component" value="Unassembled WGS sequence"/>
</dbReference>
<evidence type="ECO:0000256" key="2">
    <source>
        <dbReference type="ARBA" id="ARBA00023015"/>
    </source>
</evidence>
<gene>
    <name evidence="6" type="ORF">C8P70_10327</name>
</gene>
<sequence>MMKTNFELLKNGNPDVLQQIYARYGKSIFWLGKKIIDDEFVVETLVQDTFLKLWNCRDRIRDPMHIYFFLRFVMKRECFSHYAKPRNKFFKTVRSLESYENYQSYLAGYDPADVIQNLKEQEINQNQFEEVIKVLPLLSAERKHLIELCLKYGFHYKAIAKVMGKGITETSNEIKRTIEDIKKIINKENKLENKIKIAAHTKTQVGITEKQSLILKMRYENKFSFAAIAGKLNLSQKQVHQEFMTAYKLAQYNMK</sequence>
<dbReference type="InterPro" id="IPR039425">
    <property type="entry name" value="RNA_pol_sigma-70-like"/>
</dbReference>
<reference evidence="6 7" key="1">
    <citation type="submission" date="2019-03" db="EMBL/GenBank/DDBJ databases">
        <title>Genomic Encyclopedia of Archaeal and Bacterial Type Strains, Phase II (KMG-II): from individual species to whole genera.</title>
        <authorList>
            <person name="Goeker M."/>
        </authorList>
    </citation>
    <scope>NUCLEOTIDE SEQUENCE [LARGE SCALE GENOMIC DNA]</scope>
    <source>
        <strain evidence="6 7">DSM 28213</strain>
    </source>
</reference>
<evidence type="ECO:0000256" key="4">
    <source>
        <dbReference type="ARBA" id="ARBA00023163"/>
    </source>
</evidence>
<dbReference type="AlphaFoldDB" id="A0A4R7F4M8"/>
<keyword evidence="4" id="KW-0804">Transcription</keyword>
<keyword evidence="5" id="KW-0175">Coiled coil</keyword>
<dbReference type="PANTHER" id="PTHR43133:SF46">
    <property type="entry name" value="RNA POLYMERASE SIGMA-70 FACTOR ECF SUBFAMILY"/>
    <property type="match status" value="1"/>
</dbReference>
<comment type="similarity">
    <text evidence="1">Belongs to the sigma-70 factor family. ECF subfamily.</text>
</comment>
<evidence type="ECO:0000256" key="3">
    <source>
        <dbReference type="ARBA" id="ARBA00023082"/>
    </source>
</evidence>
<evidence type="ECO:0000313" key="6">
    <source>
        <dbReference type="EMBL" id="TDS65007.1"/>
    </source>
</evidence>
<dbReference type="InterPro" id="IPR013325">
    <property type="entry name" value="RNA_pol_sigma_r2"/>
</dbReference>
<keyword evidence="2" id="KW-0805">Transcription regulation</keyword>